<organism evidence="2 3">
    <name type="scientific">Devosia equisanguinis</name>
    <dbReference type="NCBI Taxonomy" id="2490941"/>
    <lineage>
        <taxon>Bacteria</taxon>
        <taxon>Pseudomonadati</taxon>
        <taxon>Pseudomonadota</taxon>
        <taxon>Alphaproteobacteria</taxon>
        <taxon>Hyphomicrobiales</taxon>
        <taxon>Devosiaceae</taxon>
        <taxon>Devosia</taxon>
    </lineage>
</organism>
<feature type="chain" id="PRO_5018588024" evidence="1">
    <location>
        <begin position="22"/>
        <end position="101"/>
    </location>
</feature>
<dbReference type="OrthoDB" id="7376370at2"/>
<dbReference type="EMBL" id="UZWD01000004">
    <property type="protein sequence ID" value="VDS03132.1"/>
    <property type="molecule type" value="Genomic_DNA"/>
</dbReference>
<dbReference type="AlphaFoldDB" id="A0A3S5D357"/>
<evidence type="ECO:0000313" key="2">
    <source>
        <dbReference type="EMBL" id="VDS03132.1"/>
    </source>
</evidence>
<dbReference type="Proteomes" id="UP000268844">
    <property type="component" value="Unassembled WGS sequence"/>
</dbReference>
<protein>
    <submittedName>
        <fullName evidence="2">Uncharacterized protein</fullName>
    </submittedName>
</protein>
<name>A0A3S5D357_9HYPH</name>
<proteinExistence type="predicted"/>
<reference evidence="2 3" key="1">
    <citation type="submission" date="2018-12" db="EMBL/GenBank/DDBJ databases">
        <authorList>
            <person name="Criscuolo A."/>
        </authorList>
    </citation>
    <scope>NUCLEOTIDE SEQUENCE [LARGE SCALE GENOMIC DNA]</scope>
    <source>
        <strain evidence="2">ACIP1116281</strain>
    </source>
</reference>
<dbReference type="RefSeq" id="WP_126148733.1">
    <property type="nucleotide sequence ID" value="NZ_JBHTMH010000001.1"/>
</dbReference>
<sequence>MTKSIPIALGLVLALSAPALAALAPQYQRQAELEAVLSTAVEIFGIARPVDAVRFVDTDNYEAEAEGCTLALRIVDAPQKQAEGWVGPRQFTVEAGEPVCP</sequence>
<keyword evidence="3" id="KW-1185">Reference proteome</keyword>
<gene>
    <name evidence="2" type="ORF">DEVEQU_00252</name>
</gene>
<keyword evidence="1" id="KW-0732">Signal</keyword>
<feature type="signal peptide" evidence="1">
    <location>
        <begin position="1"/>
        <end position="21"/>
    </location>
</feature>
<evidence type="ECO:0000256" key="1">
    <source>
        <dbReference type="SAM" id="SignalP"/>
    </source>
</evidence>
<evidence type="ECO:0000313" key="3">
    <source>
        <dbReference type="Proteomes" id="UP000268844"/>
    </source>
</evidence>
<accession>A0A3S5D357</accession>